<evidence type="ECO:0000313" key="2">
    <source>
        <dbReference type="Proteomes" id="UP000320390"/>
    </source>
</evidence>
<gene>
    <name evidence="1" type="ORF">Poly30_04280</name>
</gene>
<dbReference type="Gene3D" id="2.50.20.10">
    <property type="entry name" value="Lipoprotein localisation LolA/LolB/LppX"/>
    <property type="match status" value="1"/>
</dbReference>
<evidence type="ECO:0000313" key="1">
    <source>
        <dbReference type="EMBL" id="QDV04933.1"/>
    </source>
</evidence>
<evidence type="ECO:0008006" key="3">
    <source>
        <dbReference type="Google" id="ProtNLM"/>
    </source>
</evidence>
<name>A0A518ELG8_9BACT</name>
<dbReference type="EMBL" id="CP036434">
    <property type="protein sequence ID" value="QDV04933.1"/>
    <property type="molecule type" value="Genomic_DNA"/>
</dbReference>
<protein>
    <recommendedName>
        <fullName evidence="3">MucB/RseB N-terminal domain-containing protein</fullName>
    </recommendedName>
</protein>
<dbReference type="Proteomes" id="UP000320390">
    <property type="component" value="Chromosome"/>
</dbReference>
<sequence>MGPATAEERGVPIASRVLTSVRSGSRMLGVFALVALAACVDNGAEGRAADDGPLPVFRGGAEAGGSLPVLDLMVGVQDRTAFRGIRRVMEMQTSETGSSVRMEQLEDVGADGTGQFSIELFDVLMAPTGVDTLAYEMLFESSTRFLWTMRDFRVRNAAQAASHYAITLLPESPTVAGIPCVRLSFVRNGQNGDRPGHYEADVDPNTGFVLAWQEFDDAGLPLTQIAYESFEYGGDVSNMILRGRSFSAESLNLFAPLDSQAGFEVHWPDVLVGDMQYAKAEVQRVPTSLVAGIPVGQTSYLPAGRWLRLVATDGIEALVFAHSEETTTTSAELAGQLGLYSHGSWTIGLGKIDGAAFVVAGRCSEAQIQQVVGSAF</sequence>
<proteinExistence type="predicted"/>
<accession>A0A518ELG8</accession>
<dbReference type="AlphaFoldDB" id="A0A518ELG8"/>
<dbReference type="RefSeq" id="WP_145194365.1">
    <property type="nucleotide sequence ID" value="NZ_CP036434.1"/>
</dbReference>
<keyword evidence="2" id="KW-1185">Reference proteome</keyword>
<organism evidence="1 2">
    <name type="scientific">Saltatorellus ferox</name>
    <dbReference type="NCBI Taxonomy" id="2528018"/>
    <lineage>
        <taxon>Bacteria</taxon>
        <taxon>Pseudomonadati</taxon>
        <taxon>Planctomycetota</taxon>
        <taxon>Planctomycetia</taxon>
        <taxon>Planctomycetia incertae sedis</taxon>
        <taxon>Saltatorellus</taxon>
    </lineage>
</organism>
<reference evidence="1 2" key="1">
    <citation type="submission" date="2019-02" db="EMBL/GenBank/DDBJ databases">
        <title>Deep-cultivation of Planctomycetes and their phenomic and genomic characterization uncovers novel biology.</title>
        <authorList>
            <person name="Wiegand S."/>
            <person name="Jogler M."/>
            <person name="Boedeker C."/>
            <person name="Pinto D."/>
            <person name="Vollmers J."/>
            <person name="Rivas-Marin E."/>
            <person name="Kohn T."/>
            <person name="Peeters S.H."/>
            <person name="Heuer A."/>
            <person name="Rast P."/>
            <person name="Oberbeckmann S."/>
            <person name="Bunk B."/>
            <person name="Jeske O."/>
            <person name="Meyerdierks A."/>
            <person name="Storesund J.E."/>
            <person name="Kallscheuer N."/>
            <person name="Luecker S."/>
            <person name="Lage O.M."/>
            <person name="Pohl T."/>
            <person name="Merkel B.J."/>
            <person name="Hornburger P."/>
            <person name="Mueller R.-W."/>
            <person name="Bruemmer F."/>
            <person name="Labrenz M."/>
            <person name="Spormann A.M."/>
            <person name="Op den Camp H."/>
            <person name="Overmann J."/>
            <person name="Amann R."/>
            <person name="Jetten M.S.M."/>
            <person name="Mascher T."/>
            <person name="Medema M.H."/>
            <person name="Devos D.P."/>
            <person name="Kaster A.-K."/>
            <person name="Ovreas L."/>
            <person name="Rohde M."/>
            <person name="Galperin M.Y."/>
            <person name="Jogler C."/>
        </authorList>
    </citation>
    <scope>NUCLEOTIDE SEQUENCE [LARGE SCALE GENOMIC DNA]</scope>
    <source>
        <strain evidence="1 2">Poly30</strain>
    </source>
</reference>